<dbReference type="GO" id="GO:0051015">
    <property type="term" value="F:actin filament binding"/>
    <property type="evidence" value="ECO:0007669"/>
    <property type="project" value="TreeGrafter"/>
</dbReference>
<dbReference type="InterPro" id="IPR001303">
    <property type="entry name" value="Aldolase_II/adducin_N"/>
</dbReference>
<evidence type="ECO:0000259" key="3">
    <source>
        <dbReference type="SMART" id="SM01007"/>
    </source>
</evidence>
<dbReference type="FunFam" id="3.40.225.10:FF:000009">
    <property type="entry name" value="Class II aldolase/adducin N-terminal"/>
    <property type="match status" value="1"/>
</dbReference>
<dbReference type="InterPro" id="IPR051017">
    <property type="entry name" value="Aldolase-II_Adducin_sf"/>
</dbReference>
<dbReference type="EMBL" id="SHKL01000001">
    <property type="protein sequence ID" value="RZT86648.1"/>
    <property type="molecule type" value="Genomic_DNA"/>
</dbReference>
<name>A0A4Q7UZT6_PSEST</name>
<gene>
    <name evidence="4" type="ORF">EV383_3545</name>
</gene>
<dbReference type="RefSeq" id="WP_130290914.1">
    <property type="nucleotide sequence ID" value="NZ_SHKL01000001.1"/>
</dbReference>
<proteinExistence type="inferred from homology"/>
<feature type="domain" description="Class II aldolase/adducin N-terminal" evidence="3">
    <location>
        <begin position="42"/>
        <end position="223"/>
    </location>
</feature>
<dbReference type="AlphaFoldDB" id="A0A4Q7UZT6"/>
<sequence length="272" mass="29776">MAAPTKPEQSSMPSFEPTQEGISLPKPPTFQTGAEERLHRKQQLAGAFRIFGKFGFGEGIAGHITVRDPEDPDLFWVNPFGMSFRHIRVSDLLLVDHEGIVRHGNKPVNRAGFVIHSAVHEARPDVVAACHAHSVHGKAWSSLGRTLDPITQDACALYNNHTVVADGAGAVVVDRESGAALAKGLGDYRMAFHQNHGIFTVGDTVAEAAWWFIMTERNCQAQLLAEAAGTPTLIDHANADFTREQTGSPFAGWFSFQPLWDEIVRTDPDLFD</sequence>
<dbReference type="SMART" id="SM01007">
    <property type="entry name" value="Aldolase_II"/>
    <property type="match status" value="1"/>
</dbReference>
<comment type="similarity">
    <text evidence="1">Belongs to the aldolase class II family.</text>
</comment>
<feature type="compositionally biased region" description="Polar residues" evidence="2">
    <location>
        <begin position="7"/>
        <end position="21"/>
    </location>
</feature>
<reference evidence="4 5" key="1">
    <citation type="submission" date="2019-02" db="EMBL/GenBank/DDBJ databases">
        <title>Sequencing the genomes of 1000 actinobacteria strains.</title>
        <authorList>
            <person name="Klenk H.-P."/>
        </authorList>
    </citation>
    <scope>NUCLEOTIDE SEQUENCE [LARGE SCALE GENOMIC DNA]</scope>
    <source>
        <strain evidence="4 5">DSM 45779</strain>
    </source>
</reference>
<comment type="caution">
    <text evidence="4">The sequence shown here is derived from an EMBL/GenBank/DDBJ whole genome shotgun (WGS) entry which is preliminary data.</text>
</comment>
<organism evidence="4 5">
    <name type="scientific">Pseudonocardia sediminis</name>
    <dbReference type="NCBI Taxonomy" id="1397368"/>
    <lineage>
        <taxon>Bacteria</taxon>
        <taxon>Bacillati</taxon>
        <taxon>Actinomycetota</taxon>
        <taxon>Actinomycetes</taxon>
        <taxon>Pseudonocardiales</taxon>
        <taxon>Pseudonocardiaceae</taxon>
        <taxon>Pseudonocardia</taxon>
    </lineage>
</organism>
<accession>A0A4Q7UZT6</accession>
<dbReference type="SUPFAM" id="SSF53639">
    <property type="entry name" value="AraD/HMP-PK domain-like"/>
    <property type="match status" value="1"/>
</dbReference>
<dbReference type="Proteomes" id="UP000291591">
    <property type="component" value="Unassembled WGS sequence"/>
</dbReference>
<dbReference type="NCBIfam" id="NF004855">
    <property type="entry name" value="PRK06208.1"/>
    <property type="match status" value="1"/>
</dbReference>
<dbReference type="PANTHER" id="PTHR10672">
    <property type="entry name" value="ADDUCIN"/>
    <property type="match status" value="1"/>
</dbReference>
<dbReference type="Gene3D" id="3.40.225.10">
    <property type="entry name" value="Class II aldolase/adducin N-terminal domain"/>
    <property type="match status" value="1"/>
</dbReference>
<feature type="region of interest" description="Disordered" evidence="2">
    <location>
        <begin position="1"/>
        <end position="32"/>
    </location>
</feature>
<dbReference type="GO" id="GO:0005856">
    <property type="term" value="C:cytoskeleton"/>
    <property type="evidence" value="ECO:0007669"/>
    <property type="project" value="TreeGrafter"/>
</dbReference>
<evidence type="ECO:0000256" key="1">
    <source>
        <dbReference type="ARBA" id="ARBA00037961"/>
    </source>
</evidence>
<dbReference type="PANTHER" id="PTHR10672:SF3">
    <property type="entry name" value="PROTEIN HU-LI TAI SHAO"/>
    <property type="match status" value="1"/>
</dbReference>
<evidence type="ECO:0000256" key="2">
    <source>
        <dbReference type="SAM" id="MobiDB-lite"/>
    </source>
</evidence>
<keyword evidence="5" id="KW-1185">Reference proteome</keyword>
<protein>
    <submittedName>
        <fullName evidence="4">Ribulose-5-phosphate 4-epimerase/fuculose-1-phosphate aldolase</fullName>
    </submittedName>
</protein>
<dbReference type="InterPro" id="IPR036409">
    <property type="entry name" value="Aldolase_II/adducin_N_sf"/>
</dbReference>
<evidence type="ECO:0000313" key="5">
    <source>
        <dbReference type="Proteomes" id="UP000291591"/>
    </source>
</evidence>
<evidence type="ECO:0000313" key="4">
    <source>
        <dbReference type="EMBL" id="RZT86648.1"/>
    </source>
</evidence>
<dbReference type="OrthoDB" id="3729465at2"/>
<dbReference type="Pfam" id="PF00596">
    <property type="entry name" value="Aldolase_II"/>
    <property type="match status" value="1"/>
</dbReference>